<dbReference type="NCBIfam" id="TIGR03619">
    <property type="entry name" value="F420_Rv2161c"/>
    <property type="match status" value="1"/>
</dbReference>
<keyword evidence="1" id="KW-0285">Flavoprotein</keyword>
<keyword evidence="7" id="KW-1185">Reference proteome</keyword>
<comment type="caution">
    <text evidence="6">The sequence shown here is derived from an EMBL/GenBank/DDBJ whole genome shotgun (WGS) entry which is preliminary data.</text>
</comment>
<dbReference type="InterPro" id="IPR011251">
    <property type="entry name" value="Luciferase-like_dom"/>
</dbReference>
<feature type="domain" description="Luciferase-like" evidence="5">
    <location>
        <begin position="18"/>
        <end position="221"/>
    </location>
</feature>
<evidence type="ECO:0000256" key="4">
    <source>
        <dbReference type="ARBA" id="ARBA00023033"/>
    </source>
</evidence>
<organism evidence="6 7">
    <name type="scientific">Actinacidiphila acididurans</name>
    <dbReference type="NCBI Taxonomy" id="2784346"/>
    <lineage>
        <taxon>Bacteria</taxon>
        <taxon>Bacillati</taxon>
        <taxon>Actinomycetota</taxon>
        <taxon>Actinomycetes</taxon>
        <taxon>Kitasatosporales</taxon>
        <taxon>Streptomycetaceae</taxon>
        <taxon>Actinacidiphila</taxon>
    </lineage>
</organism>
<reference evidence="6 7" key="1">
    <citation type="submission" date="2021-01" db="EMBL/GenBank/DDBJ databases">
        <title>Streptomyces acididurans sp. nov., isolated from a peat swamp forest soil.</title>
        <authorList>
            <person name="Chantavorakit T."/>
            <person name="Duangmal K."/>
        </authorList>
    </citation>
    <scope>NUCLEOTIDE SEQUENCE [LARGE SCALE GENOMIC DNA]</scope>
    <source>
        <strain evidence="6 7">KK5PA1</strain>
    </source>
</reference>
<evidence type="ECO:0000256" key="2">
    <source>
        <dbReference type="ARBA" id="ARBA00022643"/>
    </source>
</evidence>
<dbReference type="Gene3D" id="3.20.20.30">
    <property type="entry name" value="Luciferase-like domain"/>
    <property type="match status" value="1"/>
</dbReference>
<evidence type="ECO:0000313" key="6">
    <source>
        <dbReference type="EMBL" id="MBM9507307.1"/>
    </source>
</evidence>
<name>A0ABS2TWZ3_9ACTN</name>
<dbReference type="PANTHER" id="PTHR42847:SF4">
    <property type="entry name" value="ALKANESULFONATE MONOOXYGENASE-RELATED"/>
    <property type="match status" value="1"/>
</dbReference>
<dbReference type="InterPro" id="IPR019921">
    <property type="entry name" value="Lucif-like_OxRdtase_Rv2161c"/>
</dbReference>
<keyword evidence="3" id="KW-0560">Oxidoreductase</keyword>
<sequence>MKFGFIMFPSKDAIRPGDFGRLLEDRGYESLFYPDHTHIPATTKEYFDVAGLPEEFKIGMDPFVALGAAAEQTTTLQLGTAVLLVPERDPIVTAKQVASVDVLSNGRMNFGIGPGWIFQEMRNHGFKPEDRWDIMRERTEAMREIWTRDVASYHGEFVNFDVVTSWPKPVQRPYPPILVAGNGPNVAKRVVAYGDEWIPMLRPTVVADIARFKAEVRKPGSDDPIPVTLFGGEVEDVDLYAKAGTDRTLFWIRPTPYAEAVKLVDRIARTLGSRLKEG</sequence>
<evidence type="ECO:0000313" key="7">
    <source>
        <dbReference type="Proteomes" id="UP000749040"/>
    </source>
</evidence>
<dbReference type="SUPFAM" id="SSF51679">
    <property type="entry name" value="Bacterial luciferase-like"/>
    <property type="match status" value="1"/>
</dbReference>
<accession>A0ABS2TWZ3</accession>
<dbReference type="EMBL" id="JADKYB010000012">
    <property type="protein sequence ID" value="MBM9507307.1"/>
    <property type="molecule type" value="Genomic_DNA"/>
</dbReference>
<dbReference type="RefSeq" id="WP_205359166.1">
    <property type="nucleotide sequence ID" value="NZ_JADKYB010000012.1"/>
</dbReference>
<evidence type="ECO:0000256" key="3">
    <source>
        <dbReference type="ARBA" id="ARBA00023002"/>
    </source>
</evidence>
<dbReference type="PANTHER" id="PTHR42847">
    <property type="entry name" value="ALKANESULFONATE MONOOXYGENASE"/>
    <property type="match status" value="1"/>
</dbReference>
<dbReference type="Pfam" id="PF00296">
    <property type="entry name" value="Bac_luciferase"/>
    <property type="match status" value="1"/>
</dbReference>
<protein>
    <submittedName>
        <fullName evidence="6">LLM class F420-dependent oxidoreductase</fullName>
    </submittedName>
</protein>
<evidence type="ECO:0000256" key="1">
    <source>
        <dbReference type="ARBA" id="ARBA00022630"/>
    </source>
</evidence>
<keyword evidence="2" id="KW-0288">FMN</keyword>
<keyword evidence="4" id="KW-0503">Monooxygenase</keyword>
<proteinExistence type="predicted"/>
<gene>
    <name evidence="6" type="ORF">ITX44_22770</name>
</gene>
<dbReference type="InterPro" id="IPR050172">
    <property type="entry name" value="SsuD_RutA_monooxygenase"/>
</dbReference>
<dbReference type="Proteomes" id="UP000749040">
    <property type="component" value="Unassembled WGS sequence"/>
</dbReference>
<dbReference type="InterPro" id="IPR036661">
    <property type="entry name" value="Luciferase-like_sf"/>
</dbReference>
<evidence type="ECO:0000259" key="5">
    <source>
        <dbReference type="Pfam" id="PF00296"/>
    </source>
</evidence>